<dbReference type="InterPro" id="IPR011989">
    <property type="entry name" value="ARM-like"/>
</dbReference>
<comment type="caution">
    <text evidence="3">The sequence shown here is derived from an EMBL/GenBank/DDBJ whole genome shotgun (WGS) entry which is preliminary data.</text>
</comment>
<proteinExistence type="predicted"/>
<protein>
    <submittedName>
        <fullName evidence="3">Target of rapamycin</fullName>
    </submittedName>
</protein>
<evidence type="ECO:0000313" key="4">
    <source>
        <dbReference type="Proteomes" id="UP000230750"/>
    </source>
</evidence>
<dbReference type="STRING" id="307972.A0A2G8JCL2"/>
<dbReference type="InterPro" id="IPR050517">
    <property type="entry name" value="DDR_Repair_Kinase"/>
</dbReference>
<sequence>MRTFSSRGNQPSSLENGDITNIVLALRTLGSFDFEGHSLTQFVRHCADNFLSSEHTEIRKEAAWTCSRLLQPSINLRSTSSPSTGSTNTQVVADVLSKLLVVAITDSAQAENLSALFVALNDEQFDIRELAMCIIGRLSNLNPAYVMPSLRKTLIQIMTELEHSGVGRNKEQSAKMLCNLVSNAPRLIRPYMDPILKALIPKLKEADPNPGVIINVLKAIGEQSQVSGVEMRKWMDELLPILIDMLQDSSSLSKRENALWTLCELTIRALGLLGALDPYKHKINQGKKDSMTDTAAALSTSETKTSQEASEMLVTLGSPNLEDFYPQ</sequence>
<dbReference type="GO" id="GO:0038202">
    <property type="term" value="P:TORC1 signaling"/>
    <property type="evidence" value="ECO:0007669"/>
    <property type="project" value="TreeGrafter"/>
</dbReference>
<dbReference type="EMBL" id="MRZV01002529">
    <property type="protein sequence ID" value="PIK33482.1"/>
    <property type="molecule type" value="Genomic_DNA"/>
</dbReference>
<dbReference type="InterPro" id="IPR016024">
    <property type="entry name" value="ARM-type_fold"/>
</dbReference>
<organism evidence="3 4">
    <name type="scientific">Stichopus japonicus</name>
    <name type="common">Sea cucumber</name>
    <dbReference type="NCBI Taxonomy" id="307972"/>
    <lineage>
        <taxon>Eukaryota</taxon>
        <taxon>Metazoa</taxon>
        <taxon>Echinodermata</taxon>
        <taxon>Eleutherozoa</taxon>
        <taxon>Echinozoa</taxon>
        <taxon>Holothuroidea</taxon>
        <taxon>Aspidochirotacea</taxon>
        <taxon>Aspidochirotida</taxon>
        <taxon>Stichopodidae</taxon>
        <taxon>Apostichopus</taxon>
    </lineage>
</organism>
<dbReference type="Gene3D" id="1.25.10.10">
    <property type="entry name" value="Leucine-rich Repeat Variant"/>
    <property type="match status" value="1"/>
</dbReference>
<dbReference type="GO" id="GO:0005634">
    <property type="term" value="C:nucleus"/>
    <property type="evidence" value="ECO:0007669"/>
    <property type="project" value="TreeGrafter"/>
</dbReference>
<feature type="domain" description="Serine/threonine-protein kinase mTOR" evidence="2">
    <location>
        <begin position="254"/>
        <end position="327"/>
    </location>
</feature>
<dbReference type="SUPFAM" id="SSF48371">
    <property type="entry name" value="ARM repeat"/>
    <property type="match status" value="1"/>
</dbReference>
<accession>A0A2G8JCL2</accession>
<gene>
    <name evidence="3" type="ORF">BSL78_29702</name>
</gene>
<dbReference type="Proteomes" id="UP000230750">
    <property type="component" value="Unassembled WGS sequence"/>
</dbReference>
<dbReference type="AlphaFoldDB" id="A0A2G8JCL2"/>
<feature type="compositionally biased region" description="Polar residues" evidence="1">
    <location>
        <begin position="297"/>
        <end position="309"/>
    </location>
</feature>
<dbReference type="Pfam" id="PF11865">
    <property type="entry name" value="mTOR_dom"/>
    <property type="match status" value="1"/>
</dbReference>
<dbReference type="OrthoDB" id="2250022at2759"/>
<dbReference type="PANTHER" id="PTHR11139">
    <property type="entry name" value="ATAXIA TELANGIECTASIA MUTATED ATM -RELATED"/>
    <property type="match status" value="1"/>
</dbReference>
<keyword evidence="4" id="KW-1185">Reference proteome</keyword>
<dbReference type="GO" id="GO:0031931">
    <property type="term" value="C:TORC1 complex"/>
    <property type="evidence" value="ECO:0007669"/>
    <property type="project" value="TreeGrafter"/>
</dbReference>
<dbReference type="GO" id="GO:0031932">
    <property type="term" value="C:TORC2 complex"/>
    <property type="evidence" value="ECO:0007669"/>
    <property type="project" value="TreeGrafter"/>
</dbReference>
<dbReference type="GO" id="GO:0004674">
    <property type="term" value="F:protein serine/threonine kinase activity"/>
    <property type="evidence" value="ECO:0007669"/>
    <property type="project" value="TreeGrafter"/>
</dbReference>
<dbReference type="GO" id="GO:0016242">
    <property type="term" value="P:negative regulation of macroautophagy"/>
    <property type="evidence" value="ECO:0007669"/>
    <property type="project" value="TreeGrafter"/>
</dbReference>
<feature type="region of interest" description="Disordered" evidence="1">
    <location>
        <begin position="284"/>
        <end position="310"/>
    </location>
</feature>
<evidence type="ECO:0000313" key="3">
    <source>
        <dbReference type="EMBL" id="PIK33482.1"/>
    </source>
</evidence>
<name>A0A2G8JCL2_STIJA</name>
<dbReference type="InterPro" id="IPR024585">
    <property type="entry name" value="mTOR_dom"/>
</dbReference>
<dbReference type="PANTHER" id="PTHR11139:SF9">
    <property type="entry name" value="SERINE_THREONINE-PROTEIN KINASE MTOR"/>
    <property type="match status" value="1"/>
</dbReference>
<reference evidence="3 4" key="1">
    <citation type="journal article" date="2017" name="PLoS Biol.">
        <title>The sea cucumber genome provides insights into morphological evolution and visceral regeneration.</title>
        <authorList>
            <person name="Zhang X."/>
            <person name="Sun L."/>
            <person name="Yuan J."/>
            <person name="Sun Y."/>
            <person name="Gao Y."/>
            <person name="Zhang L."/>
            <person name="Li S."/>
            <person name="Dai H."/>
            <person name="Hamel J.F."/>
            <person name="Liu C."/>
            <person name="Yu Y."/>
            <person name="Liu S."/>
            <person name="Lin W."/>
            <person name="Guo K."/>
            <person name="Jin S."/>
            <person name="Xu P."/>
            <person name="Storey K.B."/>
            <person name="Huan P."/>
            <person name="Zhang T."/>
            <person name="Zhou Y."/>
            <person name="Zhang J."/>
            <person name="Lin C."/>
            <person name="Li X."/>
            <person name="Xing L."/>
            <person name="Huo D."/>
            <person name="Sun M."/>
            <person name="Wang L."/>
            <person name="Mercier A."/>
            <person name="Li F."/>
            <person name="Yang H."/>
            <person name="Xiang J."/>
        </authorList>
    </citation>
    <scope>NUCLEOTIDE SEQUENCE [LARGE SCALE GENOMIC DNA]</scope>
    <source>
        <strain evidence="3">Shaxun</strain>
        <tissue evidence="3">Muscle</tissue>
    </source>
</reference>
<dbReference type="GO" id="GO:0005737">
    <property type="term" value="C:cytoplasm"/>
    <property type="evidence" value="ECO:0007669"/>
    <property type="project" value="TreeGrafter"/>
</dbReference>
<evidence type="ECO:0000259" key="2">
    <source>
        <dbReference type="Pfam" id="PF11865"/>
    </source>
</evidence>
<evidence type="ECO:0000256" key="1">
    <source>
        <dbReference type="SAM" id="MobiDB-lite"/>
    </source>
</evidence>